<dbReference type="InterPro" id="IPR036259">
    <property type="entry name" value="MFS_trans_sf"/>
</dbReference>
<keyword evidence="5 6" id="KW-0472">Membrane</keyword>
<dbReference type="PANTHER" id="PTHR43791">
    <property type="entry name" value="PERMEASE-RELATED"/>
    <property type="match status" value="1"/>
</dbReference>
<gene>
    <name evidence="7" type="ORF">SLS63_008464</name>
</gene>
<evidence type="ECO:0000256" key="6">
    <source>
        <dbReference type="SAM" id="Phobius"/>
    </source>
</evidence>
<sequence>MTLFLCNWYKREELAVRISFLFIASALSGAFGGLLAWAMLSMNGVANMPGWRWLYIIEGIITVAWAACCVFLVPKNFETAHFLNADDKLLMRKRAEEMASYSGGSGHYGKEDIMEAAKDVKSWVHGVTQIAVVTILYGFGTFLPIIIREGFRYSLVQAQYLVIPVNLWGALVYAVGAVLSDKYNKRFLPLIICAPFGITGYAILLCKCVVVW</sequence>
<reference evidence="7 8" key="1">
    <citation type="submission" date="2024-02" db="EMBL/GenBank/DDBJ databases">
        <title>De novo assembly and annotation of 12 fungi associated with fruit tree decline syndrome in Ontario, Canada.</title>
        <authorList>
            <person name="Sulman M."/>
            <person name="Ellouze W."/>
            <person name="Ilyukhin E."/>
        </authorList>
    </citation>
    <scope>NUCLEOTIDE SEQUENCE [LARGE SCALE GENOMIC DNA]</scope>
    <source>
        <strain evidence="7 8">M169</strain>
    </source>
</reference>
<feature type="transmembrane region" description="Helical" evidence="6">
    <location>
        <begin position="187"/>
        <end position="205"/>
    </location>
</feature>
<feature type="transmembrane region" description="Helical" evidence="6">
    <location>
        <begin position="159"/>
        <end position="180"/>
    </location>
</feature>
<dbReference type="InterPro" id="IPR011701">
    <property type="entry name" value="MFS"/>
</dbReference>
<proteinExistence type="predicted"/>
<keyword evidence="8" id="KW-1185">Reference proteome</keyword>
<accession>A0ABR1P2H4</accession>
<evidence type="ECO:0000313" key="7">
    <source>
        <dbReference type="EMBL" id="KAK7724770.1"/>
    </source>
</evidence>
<dbReference type="Proteomes" id="UP001430848">
    <property type="component" value="Unassembled WGS sequence"/>
</dbReference>
<keyword evidence="2" id="KW-0813">Transport</keyword>
<feature type="transmembrane region" description="Helical" evidence="6">
    <location>
        <begin position="20"/>
        <end position="40"/>
    </location>
</feature>
<dbReference type="SUPFAM" id="SSF103473">
    <property type="entry name" value="MFS general substrate transporter"/>
    <property type="match status" value="1"/>
</dbReference>
<organism evidence="7 8">
    <name type="scientific">Diaporthe eres</name>
    <name type="common">Phomopsis oblonga</name>
    <dbReference type="NCBI Taxonomy" id="83184"/>
    <lineage>
        <taxon>Eukaryota</taxon>
        <taxon>Fungi</taxon>
        <taxon>Dikarya</taxon>
        <taxon>Ascomycota</taxon>
        <taxon>Pezizomycotina</taxon>
        <taxon>Sordariomycetes</taxon>
        <taxon>Sordariomycetidae</taxon>
        <taxon>Diaporthales</taxon>
        <taxon>Diaporthaceae</taxon>
        <taxon>Diaporthe</taxon>
        <taxon>Diaporthe eres species complex</taxon>
    </lineage>
</organism>
<feature type="transmembrane region" description="Helical" evidence="6">
    <location>
        <begin position="52"/>
        <end position="73"/>
    </location>
</feature>
<dbReference type="PANTHER" id="PTHR43791:SF24">
    <property type="entry name" value="NICOTINIC ACID PLASMA MEMBRANE TRANSPORTER"/>
    <property type="match status" value="1"/>
</dbReference>
<evidence type="ECO:0000256" key="5">
    <source>
        <dbReference type="ARBA" id="ARBA00023136"/>
    </source>
</evidence>
<evidence type="ECO:0000256" key="4">
    <source>
        <dbReference type="ARBA" id="ARBA00022989"/>
    </source>
</evidence>
<evidence type="ECO:0000256" key="2">
    <source>
        <dbReference type="ARBA" id="ARBA00022448"/>
    </source>
</evidence>
<dbReference type="EMBL" id="JAKNSF020000054">
    <property type="protein sequence ID" value="KAK7724770.1"/>
    <property type="molecule type" value="Genomic_DNA"/>
</dbReference>
<comment type="subcellular location">
    <subcellularLocation>
        <location evidence="1">Membrane</location>
        <topology evidence="1">Multi-pass membrane protein</topology>
    </subcellularLocation>
</comment>
<keyword evidence="4 6" id="KW-1133">Transmembrane helix</keyword>
<dbReference type="Gene3D" id="1.20.1250.20">
    <property type="entry name" value="MFS general substrate transporter like domains"/>
    <property type="match status" value="2"/>
</dbReference>
<evidence type="ECO:0008006" key="9">
    <source>
        <dbReference type="Google" id="ProtNLM"/>
    </source>
</evidence>
<evidence type="ECO:0000256" key="3">
    <source>
        <dbReference type="ARBA" id="ARBA00022692"/>
    </source>
</evidence>
<feature type="transmembrane region" description="Helical" evidence="6">
    <location>
        <begin position="123"/>
        <end position="147"/>
    </location>
</feature>
<keyword evidence="3 6" id="KW-0812">Transmembrane</keyword>
<comment type="caution">
    <text evidence="7">The sequence shown here is derived from an EMBL/GenBank/DDBJ whole genome shotgun (WGS) entry which is preliminary data.</text>
</comment>
<dbReference type="Pfam" id="PF07690">
    <property type="entry name" value="MFS_1"/>
    <property type="match status" value="1"/>
</dbReference>
<name>A0ABR1P2H4_DIAER</name>
<evidence type="ECO:0000313" key="8">
    <source>
        <dbReference type="Proteomes" id="UP001430848"/>
    </source>
</evidence>
<protein>
    <recommendedName>
        <fullName evidence="9">High-affinity nicotinic acid transporter</fullName>
    </recommendedName>
</protein>
<evidence type="ECO:0000256" key="1">
    <source>
        <dbReference type="ARBA" id="ARBA00004141"/>
    </source>
</evidence>